<feature type="transmembrane region" description="Helical" evidence="8">
    <location>
        <begin position="144"/>
        <end position="161"/>
    </location>
</feature>
<keyword evidence="10" id="KW-1185">Reference proteome</keyword>
<evidence type="ECO:0000256" key="2">
    <source>
        <dbReference type="ARBA" id="ARBA00007998"/>
    </source>
</evidence>
<accession>A0A3N9P9A8</accession>
<feature type="transmembrane region" description="Helical" evidence="8">
    <location>
        <begin position="72"/>
        <end position="93"/>
    </location>
</feature>
<name>A0A3N9P9A8_9BACL</name>
<feature type="transmembrane region" description="Helical" evidence="8">
    <location>
        <begin position="333"/>
        <end position="353"/>
    </location>
</feature>
<dbReference type="InterPro" id="IPR004761">
    <property type="entry name" value="Spore_GerAB"/>
</dbReference>
<protein>
    <submittedName>
        <fullName evidence="9">Uncharacterized protein</fullName>
    </submittedName>
</protein>
<evidence type="ECO:0000313" key="10">
    <source>
        <dbReference type="Proteomes" id="UP000282529"/>
    </source>
</evidence>
<feature type="transmembrane region" description="Helical" evidence="8">
    <location>
        <begin position="12"/>
        <end position="34"/>
    </location>
</feature>
<evidence type="ECO:0000256" key="6">
    <source>
        <dbReference type="ARBA" id="ARBA00022989"/>
    </source>
</evidence>
<evidence type="ECO:0000256" key="7">
    <source>
        <dbReference type="ARBA" id="ARBA00023136"/>
    </source>
</evidence>
<dbReference type="PANTHER" id="PTHR34975:SF2">
    <property type="entry name" value="SPORE GERMINATION PROTEIN A2"/>
    <property type="match status" value="1"/>
</dbReference>
<keyword evidence="4" id="KW-0309">Germination</keyword>
<evidence type="ECO:0000256" key="1">
    <source>
        <dbReference type="ARBA" id="ARBA00004141"/>
    </source>
</evidence>
<keyword evidence="7 8" id="KW-0472">Membrane</keyword>
<evidence type="ECO:0000256" key="4">
    <source>
        <dbReference type="ARBA" id="ARBA00022544"/>
    </source>
</evidence>
<dbReference type="OrthoDB" id="2078716at2"/>
<dbReference type="NCBIfam" id="TIGR00912">
    <property type="entry name" value="2A0309"/>
    <property type="match status" value="1"/>
</dbReference>
<reference evidence="9 10" key="1">
    <citation type="submission" date="2018-11" db="EMBL/GenBank/DDBJ databases">
        <title>Genome sequence of strain 7197.</title>
        <authorList>
            <person name="Gao J."/>
            <person name="Sun J."/>
        </authorList>
    </citation>
    <scope>NUCLEOTIDE SEQUENCE [LARGE SCALE GENOMIC DNA]</scope>
    <source>
        <strain evidence="9 10">7197</strain>
    </source>
</reference>
<dbReference type="Proteomes" id="UP000282529">
    <property type="component" value="Unassembled WGS sequence"/>
</dbReference>
<comment type="similarity">
    <text evidence="2">Belongs to the amino acid-polyamine-organocation (APC) superfamily. Spore germination protein (SGP) (TC 2.A.3.9) family.</text>
</comment>
<gene>
    <name evidence="9" type="ORF">EH198_09550</name>
</gene>
<sequence>MKEKISTYQAVLLIVSAIFPTAIVVLPVIIGKYLEQDSPLAVIFSGLVGLGIAWLIGSLIKATGDAPFLEWVGNKISPVFAVLIGIFLLQYYLDLTTNVLRVYVNFIKENVLLNTPTVITAVIIMLVTLYMINRGIEAISRINSIVNLMLLMVFPLYIWGLTKHINLHRLLPIFDHSAASLTLASLTPIGWMSEVSVLLFIAPYLKFPRKSTFIGVIGICLVTLAMFVEIIMTLLVFGPQYMKNIAYPIFSTISIIQVGRFIENLDVLFISYWTMSVYMKIAIFMFATVQCFKQTFRIRNDKPYTVALSIVVITECLYTWREPEKLNIFNEEGRIIVFLLFNILLPMGILLWTRIKEPVIKRKEYKT</sequence>
<dbReference type="AlphaFoldDB" id="A0A3N9P9A8"/>
<dbReference type="RefSeq" id="WP_124695317.1">
    <property type="nucleotide sequence ID" value="NZ_JBHUFE010000026.1"/>
</dbReference>
<dbReference type="GO" id="GO:0016020">
    <property type="term" value="C:membrane"/>
    <property type="evidence" value="ECO:0007669"/>
    <property type="project" value="UniProtKB-SubCell"/>
</dbReference>
<evidence type="ECO:0000256" key="3">
    <source>
        <dbReference type="ARBA" id="ARBA00022448"/>
    </source>
</evidence>
<comment type="subcellular location">
    <subcellularLocation>
        <location evidence="1">Membrane</location>
        <topology evidence="1">Multi-pass membrane protein</topology>
    </subcellularLocation>
</comment>
<proteinExistence type="inferred from homology"/>
<evidence type="ECO:0000313" key="9">
    <source>
        <dbReference type="EMBL" id="RQW11907.1"/>
    </source>
</evidence>
<feature type="transmembrane region" description="Helical" evidence="8">
    <location>
        <begin position="40"/>
        <end position="60"/>
    </location>
</feature>
<feature type="transmembrane region" description="Helical" evidence="8">
    <location>
        <begin position="113"/>
        <end position="132"/>
    </location>
</feature>
<evidence type="ECO:0000256" key="5">
    <source>
        <dbReference type="ARBA" id="ARBA00022692"/>
    </source>
</evidence>
<keyword evidence="6 8" id="KW-1133">Transmembrane helix</keyword>
<dbReference type="PANTHER" id="PTHR34975">
    <property type="entry name" value="SPORE GERMINATION PROTEIN A2"/>
    <property type="match status" value="1"/>
</dbReference>
<evidence type="ECO:0000256" key="8">
    <source>
        <dbReference type="SAM" id="Phobius"/>
    </source>
</evidence>
<feature type="transmembrane region" description="Helical" evidence="8">
    <location>
        <begin position="181"/>
        <end position="201"/>
    </location>
</feature>
<comment type="caution">
    <text evidence="9">The sequence shown here is derived from an EMBL/GenBank/DDBJ whole genome shotgun (WGS) entry which is preliminary data.</text>
</comment>
<organism evidence="9 10">
    <name type="scientific">Paenibacillus rhizophilus</name>
    <dbReference type="NCBI Taxonomy" id="1850366"/>
    <lineage>
        <taxon>Bacteria</taxon>
        <taxon>Bacillati</taxon>
        <taxon>Bacillota</taxon>
        <taxon>Bacilli</taxon>
        <taxon>Bacillales</taxon>
        <taxon>Paenibacillaceae</taxon>
        <taxon>Paenibacillus</taxon>
    </lineage>
</organism>
<dbReference type="EMBL" id="RQPI01000004">
    <property type="protein sequence ID" value="RQW11907.1"/>
    <property type="molecule type" value="Genomic_DNA"/>
</dbReference>
<feature type="transmembrane region" description="Helical" evidence="8">
    <location>
        <begin position="213"/>
        <end position="237"/>
    </location>
</feature>
<keyword evidence="5 8" id="KW-0812">Transmembrane</keyword>
<keyword evidence="3" id="KW-0813">Transport</keyword>
<dbReference type="GO" id="GO:0009847">
    <property type="term" value="P:spore germination"/>
    <property type="evidence" value="ECO:0007669"/>
    <property type="project" value="InterPro"/>
</dbReference>
<feature type="transmembrane region" description="Helical" evidence="8">
    <location>
        <begin position="270"/>
        <end position="292"/>
    </location>
</feature>
<dbReference type="Pfam" id="PF03845">
    <property type="entry name" value="Spore_permease"/>
    <property type="match status" value="1"/>
</dbReference>